<reference evidence="2 3" key="1">
    <citation type="submission" date="2018-06" db="EMBL/GenBank/DDBJ databases">
        <title>Genomic Encyclopedia of Archaeal and Bacterial Type Strains, Phase II (KMG-II): from individual species to whole genera.</title>
        <authorList>
            <person name="Goeker M."/>
        </authorList>
    </citation>
    <scope>NUCLEOTIDE SEQUENCE [LARGE SCALE GENOMIC DNA]</scope>
    <source>
        <strain evidence="2 3">DSM 12408</strain>
    </source>
</reference>
<evidence type="ECO:0008006" key="4">
    <source>
        <dbReference type="Google" id="ProtNLM"/>
    </source>
</evidence>
<evidence type="ECO:0000256" key="1">
    <source>
        <dbReference type="SAM" id="Phobius"/>
    </source>
</evidence>
<feature type="transmembrane region" description="Helical" evidence="1">
    <location>
        <begin position="58"/>
        <end position="77"/>
    </location>
</feature>
<feature type="transmembrane region" description="Helical" evidence="1">
    <location>
        <begin position="6"/>
        <end position="21"/>
    </location>
</feature>
<feature type="transmembrane region" description="Helical" evidence="1">
    <location>
        <begin position="33"/>
        <end position="52"/>
    </location>
</feature>
<keyword evidence="1" id="KW-0472">Membrane</keyword>
<evidence type="ECO:0000313" key="2">
    <source>
        <dbReference type="EMBL" id="RAJ19914.1"/>
    </source>
</evidence>
<proteinExistence type="predicted"/>
<sequence length="108" mass="12703">MENSNYLIIAVLSLYFLYDLYMNKSFLKDGKILLLGIYNMLFLLIVISLAIINPTLIIKYWWLILLLALPSFIYQIIRFKKSDEPVPNKYAKLGVLVFFVIFVTIKIF</sequence>
<protein>
    <recommendedName>
        <fullName evidence="4">UbiA prenyltransferase family protein</fullName>
    </recommendedName>
</protein>
<keyword evidence="1" id="KW-1133">Transmembrane helix</keyword>
<dbReference type="EMBL" id="QLLQ01000017">
    <property type="protein sequence ID" value="RAJ19914.1"/>
    <property type="molecule type" value="Genomic_DNA"/>
</dbReference>
<name>A0A327RVX4_9FLAO</name>
<organism evidence="2 3">
    <name type="scientific">Gelidibacter algens</name>
    <dbReference type="NCBI Taxonomy" id="49280"/>
    <lineage>
        <taxon>Bacteria</taxon>
        <taxon>Pseudomonadati</taxon>
        <taxon>Bacteroidota</taxon>
        <taxon>Flavobacteriia</taxon>
        <taxon>Flavobacteriales</taxon>
        <taxon>Flavobacteriaceae</taxon>
        <taxon>Gelidibacter</taxon>
    </lineage>
</organism>
<gene>
    <name evidence="2" type="ORF">LX77_03297</name>
</gene>
<keyword evidence="1" id="KW-0812">Transmembrane</keyword>
<dbReference type="Proteomes" id="UP000248987">
    <property type="component" value="Unassembled WGS sequence"/>
</dbReference>
<evidence type="ECO:0000313" key="3">
    <source>
        <dbReference type="Proteomes" id="UP000248987"/>
    </source>
</evidence>
<feature type="transmembrane region" description="Helical" evidence="1">
    <location>
        <begin position="89"/>
        <end position="107"/>
    </location>
</feature>
<comment type="caution">
    <text evidence="2">The sequence shown here is derived from an EMBL/GenBank/DDBJ whole genome shotgun (WGS) entry which is preliminary data.</text>
</comment>
<accession>A0A327RVX4</accession>
<keyword evidence="3" id="KW-1185">Reference proteome</keyword>
<dbReference type="AlphaFoldDB" id="A0A327RVX4"/>